<dbReference type="Gene3D" id="2.160.20.10">
    <property type="entry name" value="Single-stranded right-handed beta-helix, Pectin lyase-like"/>
    <property type="match status" value="1"/>
</dbReference>
<dbReference type="EMBL" id="MAIC01000016">
    <property type="protein sequence ID" value="OPB73630.1"/>
    <property type="molecule type" value="Genomic_DNA"/>
</dbReference>
<dbReference type="Proteomes" id="UP000190816">
    <property type="component" value="Unassembled WGS sequence"/>
</dbReference>
<dbReference type="KEGG" id="ego:BBD34_04870"/>
<dbReference type="InterPro" id="IPR012334">
    <property type="entry name" value="Pectin_lyas_fold"/>
</dbReference>
<accession>A0AAJ3TN25</accession>
<sequence>MLIKKKKKKDIPIETIEYTLSDLLPSGFVESNVGLDTKVARDDAWGYVQPILNLSGPSKRIIINWDKSVAVSDTVRLGSNTTLNFSPGKGIVMMNGVGKAVLKNRTHRPATNANIIDKNITINGGIFNGNASNIPRGTIGQGAAATFAWHGVENLIIDGFKIYNNRLYAQIATNVVNGHCRNFEVSSGTLFESNNMDGLHWDGWCKNCSFENGTLKTWDDAIAINADDGYSHWADFPINQGYLDDFYDITFNGPSSDILIKNITFNNQNSDRGYGVRILSVLSRVDNIRIENLKGVCKNYAVLIDTYQYTAGEMDFKGSGNVGTVIVDDMNINVIKNSLTQAPYGQFSLVCSTEKLIATNVINNSDIPMLSKWANTSQLDPLFYGILEVNGIEY</sequence>
<organism evidence="1 2">
    <name type="scientific">Elizabethkingia ursingii</name>
    <dbReference type="NCBI Taxonomy" id="1756150"/>
    <lineage>
        <taxon>Bacteria</taxon>
        <taxon>Pseudomonadati</taxon>
        <taxon>Bacteroidota</taxon>
        <taxon>Flavobacteriia</taxon>
        <taxon>Flavobacteriales</taxon>
        <taxon>Weeksellaceae</taxon>
        <taxon>Elizabethkingia</taxon>
    </lineage>
</organism>
<dbReference type="SUPFAM" id="SSF51126">
    <property type="entry name" value="Pectin lyase-like"/>
    <property type="match status" value="1"/>
</dbReference>
<reference evidence="1 2" key="1">
    <citation type="submission" date="2016-06" db="EMBL/GenBank/DDBJ databases">
        <authorList>
            <person name="Nicholson A.C."/>
        </authorList>
    </citation>
    <scope>NUCLEOTIDE SEQUENCE [LARGE SCALE GENOMIC DNA]</scope>
    <source>
        <strain evidence="1 2">G4123</strain>
    </source>
</reference>
<dbReference type="InterPro" id="IPR011050">
    <property type="entry name" value="Pectin_lyase_fold/virulence"/>
</dbReference>
<evidence type="ECO:0000313" key="2">
    <source>
        <dbReference type="Proteomes" id="UP000190816"/>
    </source>
</evidence>
<name>A0AAJ3TN25_9FLAO</name>
<evidence type="ECO:0000313" key="1">
    <source>
        <dbReference type="EMBL" id="OPB73630.1"/>
    </source>
</evidence>
<dbReference type="AlphaFoldDB" id="A0AAJ3TN25"/>
<comment type="caution">
    <text evidence="1">The sequence shown here is derived from an EMBL/GenBank/DDBJ whole genome shotgun (WGS) entry which is preliminary data.</text>
</comment>
<protein>
    <submittedName>
        <fullName evidence="1">Uncharacterized protein</fullName>
    </submittedName>
</protein>
<gene>
    <name evidence="1" type="ORF">BAY32_11350</name>
</gene>
<proteinExistence type="predicted"/>